<evidence type="ECO:0000256" key="4">
    <source>
        <dbReference type="ARBA" id="ARBA00022692"/>
    </source>
</evidence>
<evidence type="ECO:0000313" key="9">
    <source>
        <dbReference type="EMBL" id="MEK7952352.1"/>
    </source>
</evidence>
<protein>
    <submittedName>
        <fullName evidence="9">Hemolysin III family protein</fullName>
    </submittedName>
</protein>
<evidence type="ECO:0000256" key="1">
    <source>
        <dbReference type="ARBA" id="ARBA00004651"/>
    </source>
</evidence>
<evidence type="ECO:0000256" key="6">
    <source>
        <dbReference type="ARBA" id="ARBA00023136"/>
    </source>
</evidence>
<feature type="transmembrane region" description="Helical" evidence="8">
    <location>
        <begin position="171"/>
        <end position="191"/>
    </location>
</feature>
<dbReference type="EMBL" id="JBBUKT010000007">
    <property type="protein sequence ID" value="MEK7952352.1"/>
    <property type="molecule type" value="Genomic_DNA"/>
</dbReference>
<feature type="transmembrane region" description="Helical" evidence="8">
    <location>
        <begin position="147"/>
        <end position="165"/>
    </location>
</feature>
<dbReference type="Pfam" id="PF03006">
    <property type="entry name" value="HlyIII"/>
    <property type="match status" value="1"/>
</dbReference>
<comment type="caution">
    <text evidence="9">The sequence shown here is derived from an EMBL/GenBank/DDBJ whole genome shotgun (WGS) entry which is preliminary data.</text>
</comment>
<dbReference type="PANTHER" id="PTHR20855">
    <property type="entry name" value="ADIPOR/PROGESTIN RECEPTOR-RELATED"/>
    <property type="match status" value="1"/>
</dbReference>
<feature type="transmembrane region" description="Helical" evidence="8">
    <location>
        <begin position="212"/>
        <end position="230"/>
    </location>
</feature>
<name>A0ABU9AZB9_9BACT</name>
<keyword evidence="3" id="KW-1003">Cell membrane</keyword>
<feature type="transmembrane region" description="Helical" evidence="8">
    <location>
        <begin position="236"/>
        <end position="255"/>
    </location>
</feature>
<keyword evidence="5 8" id="KW-1133">Transmembrane helix</keyword>
<evidence type="ECO:0000256" key="5">
    <source>
        <dbReference type="ARBA" id="ARBA00022989"/>
    </source>
</evidence>
<dbReference type="InterPro" id="IPR005744">
    <property type="entry name" value="Hy-lIII"/>
</dbReference>
<feature type="compositionally biased region" description="Basic and acidic residues" evidence="7">
    <location>
        <begin position="72"/>
        <end position="84"/>
    </location>
</feature>
<keyword evidence="10" id="KW-1185">Reference proteome</keyword>
<feature type="transmembrane region" description="Helical" evidence="8">
    <location>
        <begin position="323"/>
        <end position="341"/>
    </location>
</feature>
<feature type="transmembrane region" description="Helical" evidence="8">
    <location>
        <begin position="292"/>
        <end position="311"/>
    </location>
</feature>
<accession>A0ABU9AZB9</accession>
<sequence length="342" mass="37764">MSLKLWLGMSEPAAAKGGRPLEKPFATIRRIARRTLSNKENHGYKIGPPTRESLTLNCHPKKPTESCTHSRLQADEATHNDRLTGRPPVKFPKARPPTTPSQPLQCFLHPLLDSSPIRSDTLPMHRQPPRPRSPLCESHAEEMASMATHALGTALAIAALVVMVMLAKDDIFQTISATVFGVTLVLLYGSSTIYHATSCPRRKPWLQALDHACIYLLIAGSYTPLTLVALRGPWGWTLFGIVWFMAVAGVLLKTIGRGKRDTWWSTALYIVMGWLAVFALGPMLRVLSPAGVAWMVAGGLCYTLGVIFFAWKRLRFNHAIWHLFVLAGSACHVAATALYILR</sequence>
<keyword evidence="4 8" id="KW-0812">Transmembrane</keyword>
<dbReference type="NCBIfam" id="TIGR01065">
    <property type="entry name" value="hlyIII"/>
    <property type="match status" value="1"/>
</dbReference>
<dbReference type="Proteomes" id="UP001371305">
    <property type="component" value="Unassembled WGS sequence"/>
</dbReference>
<dbReference type="PANTHER" id="PTHR20855:SF3">
    <property type="entry name" value="LD03007P"/>
    <property type="match status" value="1"/>
</dbReference>
<evidence type="ECO:0000256" key="3">
    <source>
        <dbReference type="ARBA" id="ARBA00022475"/>
    </source>
</evidence>
<feature type="transmembrane region" description="Helical" evidence="8">
    <location>
        <begin position="267"/>
        <end position="286"/>
    </location>
</feature>
<evidence type="ECO:0000256" key="2">
    <source>
        <dbReference type="ARBA" id="ARBA00008488"/>
    </source>
</evidence>
<comment type="similarity">
    <text evidence="2">Belongs to the UPF0073 (Hly-III) family.</text>
</comment>
<comment type="subcellular location">
    <subcellularLocation>
        <location evidence="1">Cell membrane</location>
        <topology evidence="1">Multi-pass membrane protein</topology>
    </subcellularLocation>
</comment>
<feature type="region of interest" description="Disordered" evidence="7">
    <location>
        <begin position="60"/>
        <end position="103"/>
    </location>
</feature>
<evidence type="ECO:0000256" key="8">
    <source>
        <dbReference type="SAM" id="Phobius"/>
    </source>
</evidence>
<reference evidence="9 10" key="1">
    <citation type="submission" date="2024-04" db="EMBL/GenBank/DDBJ databases">
        <title>Luteolibacter sp. isolated from soil.</title>
        <authorList>
            <person name="An J."/>
        </authorList>
    </citation>
    <scope>NUCLEOTIDE SEQUENCE [LARGE SCALE GENOMIC DNA]</scope>
    <source>
        <strain evidence="9 10">Y139</strain>
    </source>
</reference>
<organism evidence="9 10">
    <name type="scientific">Luteolibacter soli</name>
    <dbReference type="NCBI Taxonomy" id="3135280"/>
    <lineage>
        <taxon>Bacteria</taxon>
        <taxon>Pseudomonadati</taxon>
        <taxon>Verrucomicrobiota</taxon>
        <taxon>Verrucomicrobiia</taxon>
        <taxon>Verrucomicrobiales</taxon>
        <taxon>Verrucomicrobiaceae</taxon>
        <taxon>Luteolibacter</taxon>
    </lineage>
</organism>
<keyword evidence="6 8" id="KW-0472">Membrane</keyword>
<proteinExistence type="inferred from homology"/>
<evidence type="ECO:0000256" key="7">
    <source>
        <dbReference type="SAM" id="MobiDB-lite"/>
    </source>
</evidence>
<dbReference type="InterPro" id="IPR004254">
    <property type="entry name" value="AdipoR/HlyIII-related"/>
</dbReference>
<evidence type="ECO:0000313" key="10">
    <source>
        <dbReference type="Proteomes" id="UP001371305"/>
    </source>
</evidence>
<gene>
    <name evidence="9" type="ORF">WKV53_17710</name>
</gene>